<feature type="domain" description="MRH" evidence="8">
    <location>
        <begin position="613"/>
        <end position="753"/>
    </location>
</feature>
<dbReference type="PANTHER" id="PTHR15071:SF0">
    <property type="entry name" value="MANNOSE 6-PHOSPHATE RECEPTOR-LIKE PROTEIN 1"/>
    <property type="match status" value="1"/>
</dbReference>
<evidence type="ECO:0000256" key="2">
    <source>
        <dbReference type="ARBA" id="ARBA00022448"/>
    </source>
</evidence>
<feature type="domain" description="MRH" evidence="8">
    <location>
        <begin position="289"/>
        <end position="446"/>
    </location>
</feature>
<dbReference type="GO" id="GO:0038023">
    <property type="term" value="F:signaling receptor activity"/>
    <property type="evidence" value="ECO:0007669"/>
    <property type="project" value="InterPro"/>
</dbReference>
<dbReference type="InterPro" id="IPR000479">
    <property type="entry name" value="CIMR_rpt"/>
</dbReference>
<dbReference type="InterPro" id="IPR044865">
    <property type="entry name" value="MRH_dom"/>
</dbReference>
<evidence type="ECO:0000256" key="7">
    <source>
        <dbReference type="ARBA" id="ARBA00023157"/>
    </source>
</evidence>
<protein>
    <submittedName>
        <fullName evidence="9">Cation-independent mannose-6-phosphate receptor-like protein</fullName>
    </submittedName>
</protein>
<keyword evidence="3" id="KW-0812">Transmembrane</keyword>
<accession>A0A131ZW46</accession>
<gene>
    <name evidence="9" type="ORF">QR98_0015180</name>
</gene>
<dbReference type="GO" id="GO:0010008">
    <property type="term" value="C:endosome membrane"/>
    <property type="evidence" value="ECO:0007669"/>
    <property type="project" value="UniProtKB-SubCell"/>
</dbReference>
<sequence length="1465" mass="167739">MDILIRMPSIRSSPWNIAKISSDNQKYDYIDISPCALFKQSSYNDYFVPEVCKSSHICHNITSIPATKNSPAHTESIGYTLQHVYRELSTVKAVYVGSECQSQRGVNHTISIRYICSNHLGRPAFPIFDFHTNCSKILNWETSAACTEQKSTTNFGSNEMKCYVLDDKNEVRDLTPLILKNGSYQVLTHDGELLINVCSDIVSRDCPIKDSSSCLRKGNGYESLGSYKWSSMKFVPATQLNQNDYIELAYQVSNSKCKPKNAVTKIRFICPKQNQFYSSERSPILISDLDCEYIIEWVTEHACSLSETTVPNQNCRLETVDFNVLNSTEFEFENVSIFNKNHTIILNLCKGVSKSCSSTSSVCLSDGVSYRSIGSRLESKFFRTSSKLDLIFKSKKPYCPEDQTRMEQVIIEMKCDPSSLNSTPEFVGFFDCTYQFHWQTFIVCPLFDQSPKCSYVNYDFNNQLIQIDLSPLRLHDSYYNVTRDPNNPKRKYSLPLSQKIIFNVCDKIPNTNNLTIALCSSGSACLIDISMNKTFNIGQFRQSLSFNEQSKSLELIYGGYDANTNHTVGTRIIFVCHHHEDEIYFIDFDHNRFEYVIEFRTVHACPLQQMIGESCRVQDSITGHTFDLNPLRSSNYYLVRSDDDRHEYLLNVCGPIANDTSCSTQSAICQREVHGENRNFSLGLFSDKLVYWNSILNLSFSNGDRYNDPKQTPRRSQITFVCDPLAGKGHPEYVGEVDRSYSFIWHTSLACSGKVPKKTHCVFENDTHIIDLSPLSLERGNHFVFDEDDNAVIYINFCRSLNRIRDNQLRNCSPNSASCILKNNDPSQSINLGEPSQIPFTGYDGNVHLIYNNGDQCPHNKALNWTTDLKLHCDRESGEDVRIMIVKPDFRHQCTYEFIVHTPLACPIKLTDIQLKNCTYSDPRTNFSVDFKSLMLGQRDYEINDRNRPSTKLYLNLCRPVDSVQGECVNSSVCLLKPDRSVVSYGLAQKLRIHFESDNLHFHYVSSSRCDANFTPRYRSTDIEMICDRDSTPTPTLLYQDDCLLKFQWRNSLSCNLKIPSCTIFDDENNYYSLRQLSSKSHSWIVPSNRKDEVFMINVCKPLNDPAASNCGSLSTVCKCTNDSGSLHCIDSLGIISDHEISIDSTSKKLQLTYEEEHSKCNSEKSHLRKAWRTQIEFHCSNKTGLDGPKFLVTNDCVNYFIWNTSFACPHNLNLAKHEDLTLDQDLKLHDHINNVEYDLKSLLSQNLTIIEDRQQTDRIEHYNYHFNFVESRNLSNPLCSRAAVCQSNGKDLNRDIGSLNNWKFVLDNIALHITIQSNTSKCGRNPSKFASTKIFLECIETIDSKLSFLYESDDCEYYFLWKTNHLCSLLSSASSPNTIHHNDHHHQKQKQHQSSTSIVLPLIFLLILILCLAFLVNRYYRIVNLSDNFRRWSRLNCFGSNGSATTADVNFRYQQVSFINFPSD</sequence>
<feature type="domain" description="MRH" evidence="8">
    <location>
        <begin position="33"/>
        <end position="148"/>
    </location>
</feature>
<dbReference type="Gene3D" id="2.70.130.10">
    <property type="entry name" value="Mannose-6-phosphate receptor binding domain"/>
    <property type="match status" value="9"/>
</dbReference>
<feature type="domain" description="MRH" evidence="8">
    <location>
        <begin position="1219"/>
        <end position="1370"/>
    </location>
</feature>
<keyword evidence="6" id="KW-0472">Membrane</keyword>
<comment type="caution">
    <text evidence="9">The sequence shown here is derived from an EMBL/GenBank/DDBJ whole genome shotgun (WGS) entry which is preliminary data.</text>
</comment>
<organism evidence="9 10">
    <name type="scientific">Sarcoptes scabiei</name>
    <name type="common">Itch mite</name>
    <name type="synonym">Acarus scabiei</name>
    <dbReference type="NCBI Taxonomy" id="52283"/>
    <lineage>
        <taxon>Eukaryota</taxon>
        <taxon>Metazoa</taxon>
        <taxon>Ecdysozoa</taxon>
        <taxon>Arthropoda</taxon>
        <taxon>Chelicerata</taxon>
        <taxon>Arachnida</taxon>
        <taxon>Acari</taxon>
        <taxon>Acariformes</taxon>
        <taxon>Sarcoptiformes</taxon>
        <taxon>Astigmata</taxon>
        <taxon>Psoroptidia</taxon>
        <taxon>Sarcoptoidea</taxon>
        <taxon>Sarcoptidae</taxon>
        <taxon>Sarcoptinae</taxon>
        <taxon>Sarcoptes</taxon>
    </lineage>
</organism>
<evidence type="ECO:0000256" key="4">
    <source>
        <dbReference type="ARBA" id="ARBA00022729"/>
    </source>
</evidence>
<evidence type="ECO:0000256" key="3">
    <source>
        <dbReference type="ARBA" id="ARBA00022692"/>
    </source>
</evidence>
<keyword evidence="9" id="KW-0675">Receptor</keyword>
<dbReference type="EMBL" id="JXLN01004067">
    <property type="protein sequence ID" value="KPM03088.1"/>
    <property type="molecule type" value="Genomic_DNA"/>
</dbReference>
<dbReference type="GO" id="GO:0000139">
    <property type="term" value="C:Golgi membrane"/>
    <property type="evidence" value="ECO:0007669"/>
    <property type="project" value="UniProtKB-SubCell"/>
</dbReference>
<feature type="domain" description="MRH" evidence="8">
    <location>
        <begin position="759"/>
        <end position="908"/>
    </location>
</feature>
<comment type="subcellular location">
    <subcellularLocation>
        <location evidence="1">Endomembrane system</location>
    </subcellularLocation>
</comment>
<dbReference type="GO" id="GO:0005537">
    <property type="term" value="F:D-mannose binding"/>
    <property type="evidence" value="ECO:0007669"/>
    <property type="project" value="InterPro"/>
</dbReference>
<dbReference type="PROSITE" id="PS51914">
    <property type="entry name" value="MRH"/>
    <property type="match status" value="7"/>
</dbReference>
<proteinExistence type="predicted"/>
<keyword evidence="5" id="KW-1133">Transmembrane helix</keyword>
<dbReference type="GO" id="GO:0005802">
    <property type="term" value="C:trans-Golgi network"/>
    <property type="evidence" value="ECO:0007669"/>
    <property type="project" value="TreeGrafter"/>
</dbReference>
<reference evidence="9 10" key="1">
    <citation type="journal article" date="2015" name="Parasit. Vectors">
        <title>Draft genome of the scabies mite.</title>
        <authorList>
            <person name="Rider S.D.Jr."/>
            <person name="Morgan M.S."/>
            <person name="Arlian L.G."/>
        </authorList>
    </citation>
    <scope>NUCLEOTIDE SEQUENCE [LARGE SCALE GENOMIC DNA]</scope>
    <source>
        <strain evidence="9">Arlian Lab</strain>
    </source>
</reference>
<evidence type="ECO:0000259" key="8">
    <source>
        <dbReference type="PROSITE" id="PS51914"/>
    </source>
</evidence>
<evidence type="ECO:0000256" key="1">
    <source>
        <dbReference type="ARBA" id="ARBA00004308"/>
    </source>
</evidence>
<keyword evidence="2" id="KW-0813">Transport</keyword>
<evidence type="ECO:0000313" key="10">
    <source>
        <dbReference type="Proteomes" id="UP000616769"/>
    </source>
</evidence>
<keyword evidence="7" id="KW-1015">Disulfide bond</keyword>
<evidence type="ECO:0000256" key="6">
    <source>
        <dbReference type="ARBA" id="ARBA00023136"/>
    </source>
</evidence>
<dbReference type="SUPFAM" id="SSF50911">
    <property type="entry name" value="Mannose 6-phosphate receptor domain"/>
    <property type="match status" value="9"/>
</dbReference>
<feature type="domain" description="MRH" evidence="8">
    <location>
        <begin position="451"/>
        <end position="607"/>
    </location>
</feature>
<dbReference type="VEuPathDB" id="VectorBase:SSCA006537"/>
<evidence type="ECO:0000256" key="5">
    <source>
        <dbReference type="ARBA" id="ARBA00022989"/>
    </source>
</evidence>
<feature type="domain" description="MRH" evidence="8">
    <location>
        <begin position="1053"/>
        <end position="1211"/>
    </location>
</feature>
<dbReference type="PANTHER" id="PTHR15071">
    <property type="entry name" value="MANNOSE-6-PHOSPHATE RECEPTOR FAMILY MEMBER"/>
    <property type="match status" value="1"/>
</dbReference>
<evidence type="ECO:0000313" key="9">
    <source>
        <dbReference type="EMBL" id="KPM03088.1"/>
    </source>
</evidence>
<dbReference type="GO" id="GO:0007041">
    <property type="term" value="P:lysosomal transport"/>
    <property type="evidence" value="ECO:0007669"/>
    <property type="project" value="InterPro"/>
</dbReference>
<name>A0A131ZW46_SARSC</name>
<dbReference type="Pfam" id="PF00878">
    <property type="entry name" value="CIMR"/>
    <property type="match status" value="8"/>
</dbReference>
<dbReference type="Proteomes" id="UP000616769">
    <property type="component" value="Unassembled WGS sequence"/>
</dbReference>
<keyword evidence="4" id="KW-0732">Signal</keyword>
<dbReference type="InterPro" id="IPR009011">
    <property type="entry name" value="Man6P_isomerase_rcpt-bd_dom_sf"/>
</dbReference>
<dbReference type="SMART" id="SM01404">
    <property type="entry name" value="CIMR"/>
    <property type="match status" value="8"/>
</dbReference>